<dbReference type="HOGENOM" id="CLU_093121_0_0_2"/>
<accession>A0A0E3LUI9</accession>
<evidence type="ECO:0000313" key="2">
    <source>
        <dbReference type="Proteomes" id="UP000033097"/>
    </source>
</evidence>
<dbReference type="Gene3D" id="3.30.559.10">
    <property type="entry name" value="Chloramphenicol acetyltransferase-like domain"/>
    <property type="match status" value="1"/>
</dbReference>
<keyword evidence="1" id="KW-0808">Transferase</keyword>
<dbReference type="STRING" id="213585.MSMAS_2155"/>
<dbReference type="PANTHER" id="PTHR38474:SF1">
    <property type="entry name" value="SLR0299 PROTEIN"/>
    <property type="match status" value="1"/>
</dbReference>
<dbReference type="AlphaFoldDB" id="A0A0E3LUI9"/>
<dbReference type="InterPro" id="IPR001707">
    <property type="entry name" value="Cmp_AcTrfase"/>
</dbReference>
<proteinExistence type="predicted"/>
<dbReference type="PANTHER" id="PTHR38474">
    <property type="entry name" value="SLR0299 PROTEIN"/>
    <property type="match status" value="1"/>
</dbReference>
<gene>
    <name evidence="1" type="ORF">MSMAS_2155</name>
</gene>
<protein>
    <submittedName>
        <fullName evidence="1">Chloramphenicol acetyltransferase</fullName>
    </submittedName>
</protein>
<dbReference type="SUPFAM" id="SSF52777">
    <property type="entry name" value="CoA-dependent acyltransferases"/>
    <property type="match status" value="1"/>
</dbReference>
<dbReference type="Proteomes" id="UP000033097">
    <property type="component" value="Chromosome"/>
</dbReference>
<dbReference type="GO" id="GO:0008811">
    <property type="term" value="F:chloramphenicol O-acetyltransferase activity"/>
    <property type="evidence" value="ECO:0007669"/>
    <property type="project" value="InterPro"/>
</dbReference>
<sequence>MGNRYHIIDLETWKRKEYCQIYRTAVQPQYCVSFELDVTNFKKHVKENNLSFTMAFIFAVTKCANEIEEFRYRFLDGEVVLYESIDASLTYLDKETELFKVVNVPMQDTIEEFVQLATVTAENQKEHFTGPVENDVYQFSALPWITFTHISHTDFGNREKAQPTFDWGKYHKKEGKLMMPFAVQVHHAFVDGIHIGKLADKLQRYMDEV</sequence>
<dbReference type="PIRSF" id="PIRSF000440">
    <property type="entry name" value="CAT"/>
    <property type="match status" value="1"/>
</dbReference>
<dbReference type="Pfam" id="PF00302">
    <property type="entry name" value="CAT"/>
    <property type="match status" value="1"/>
</dbReference>
<organism evidence="1 2">
    <name type="scientific">Methanosarcina mazei S-6</name>
    <dbReference type="NCBI Taxonomy" id="213585"/>
    <lineage>
        <taxon>Archaea</taxon>
        <taxon>Methanobacteriati</taxon>
        <taxon>Methanobacteriota</taxon>
        <taxon>Stenosarchaea group</taxon>
        <taxon>Methanomicrobia</taxon>
        <taxon>Methanosarcinales</taxon>
        <taxon>Methanosarcinaceae</taxon>
        <taxon>Methanosarcina</taxon>
    </lineage>
</organism>
<dbReference type="EMBL" id="CP009512">
    <property type="protein sequence ID" value="AKB65351.1"/>
    <property type="molecule type" value="Genomic_DNA"/>
</dbReference>
<dbReference type="RefSeq" id="WP_011034467.1">
    <property type="nucleotide sequence ID" value="NZ_CP009512.1"/>
</dbReference>
<reference evidence="1 2" key="1">
    <citation type="submission" date="2014-07" db="EMBL/GenBank/DDBJ databases">
        <title>Methanogenic archaea and the global carbon cycle.</title>
        <authorList>
            <person name="Henriksen J.R."/>
            <person name="Luke J."/>
            <person name="Reinhart S."/>
            <person name="Benedict M.N."/>
            <person name="Youngblut N.D."/>
            <person name="Metcalf M.E."/>
            <person name="Whitaker R.J."/>
            <person name="Metcalf W.W."/>
        </authorList>
    </citation>
    <scope>NUCLEOTIDE SEQUENCE [LARGE SCALE GENOMIC DNA]</scope>
    <source>
        <strain evidence="1 2">S-6</strain>
    </source>
</reference>
<dbReference type="GeneID" id="24879278"/>
<dbReference type="InterPro" id="IPR023213">
    <property type="entry name" value="CAT-like_dom_sf"/>
</dbReference>
<name>A0A0E3LUI9_METMZ</name>
<dbReference type="KEGG" id="mmj:MSMAS_2155"/>
<dbReference type="SMART" id="SM01059">
    <property type="entry name" value="CAT"/>
    <property type="match status" value="1"/>
</dbReference>
<dbReference type="PATRIC" id="fig|213585.10.peg.2741"/>
<evidence type="ECO:0000313" key="1">
    <source>
        <dbReference type="EMBL" id="AKB65351.1"/>
    </source>
</evidence>